<feature type="region of interest" description="Disordered" evidence="3">
    <location>
        <begin position="2027"/>
        <end position="2058"/>
    </location>
</feature>
<feature type="compositionally biased region" description="Basic and acidic residues" evidence="3">
    <location>
        <begin position="1994"/>
        <end position="2005"/>
    </location>
</feature>
<feature type="coiled-coil region" evidence="2">
    <location>
        <begin position="1815"/>
        <end position="1857"/>
    </location>
</feature>
<feature type="region of interest" description="Disordered" evidence="3">
    <location>
        <begin position="1096"/>
        <end position="1125"/>
    </location>
</feature>
<gene>
    <name evidence="4" type="ORF">C7212DRAFT_283232</name>
</gene>
<evidence type="ECO:0000256" key="1">
    <source>
        <dbReference type="ARBA" id="ARBA00023054"/>
    </source>
</evidence>
<feature type="compositionally biased region" description="Low complexity" evidence="3">
    <location>
        <begin position="2006"/>
        <end position="2015"/>
    </location>
</feature>
<protein>
    <submittedName>
        <fullName evidence="4">Uncharacterized protein</fullName>
    </submittedName>
</protein>
<dbReference type="PANTHER" id="PTHR32083">
    <property type="entry name" value="CILIA AND FLAGELLA-ASSOCIATED PROTEIN 58-RELATED"/>
    <property type="match status" value="1"/>
</dbReference>
<feature type="region of interest" description="Disordered" evidence="3">
    <location>
        <begin position="336"/>
        <end position="357"/>
    </location>
</feature>
<organism evidence="4 5">
    <name type="scientific">Tuber magnatum</name>
    <name type="common">white Piedmont truffle</name>
    <dbReference type="NCBI Taxonomy" id="42249"/>
    <lineage>
        <taxon>Eukaryota</taxon>
        <taxon>Fungi</taxon>
        <taxon>Dikarya</taxon>
        <taxon>Ascomycota</taxon>
        <taxon>Pezizomycotina</taxon>
        <taxon>Pezizomycetes</taxon>
        <taxon>Pezizales</taxon>
        <taxon>Tuberaceae</taxon>
        <taxon>Tuber</taxon>
    </lineage>
</organism>
<dbReference type="GO" id="GO:0005856">
    <property type="term" value="C:cytoskeleton"/>
    <property type="evidence" value="ECO:0007669"/>
    <property type="project" value="TreeGrafter"/>
</dbReference>
<feature type="compositionally biased region" description="Polar residues" evidence="3">
    <location>
        <begin position="2084"/>
        <end position="2093"/>
    </location>
</feature>
<dbReference type="EMBL" id="PYWC01000064">
    <property type="protein sequence ID" value="PWW74217.1"/>
    <property type="molecule type" value="Genomic_DNA"/>
</dbReference>
<keyword evidence="5" id="KW-1185">Reference proteome</keyword>
<feature type="coiled-coil region" evidence="2">
    <location>
        <begin position="1623"/>
        <end position="1667"/>
    </location>
</feature>
<evidence type="ECO:0000313" key="5">
    <source>
        <dbReference type="Proteomes" id="UP000246991"/>
    </source>
</evidence>
<feature type="region of interest" description="Disordered" evidence="3">
    <location>
        <begin position="234"/>
        <end position="312"/>
    </location>
</feature>
<feature type="compositionally biased region" description="Low complexity" evidence="3">
    <location>
        <begin position="66"/>
        <end position="78"/>
    </location>
</feature>
<feature type="compositionally biased region" description="Polar residues" evidence="3">
    <location>
        <begin position="418"/>
        <end position="429"/>
    </location>
</feature>
<dbReference type="PANTHER" id="PTHR32083:SF0">
    <property type="entry name" value="CILIA AND FLAGELLA-ASSOCIATED PROTEIN 58"/>
    <property type="match status" value="1"/>
</dbReference>
<feature type="compositionally biased region" description="Low complexity" evidence="3">
    <location>
        <begin position="2034"/>
        <end position="2051"/>
    </location>
</feature>
<name>A0A317SKD8_9PEZI</name>
<accession>A0A317SKD8</accession>
<feature type="region of interest" description="Disordered" evidence="3">
    <location>
        <begin position="911"/>
        <end position="1029"/>
    </location>
</feature>
<dbReference type="OrthoDB" id="1293114at2759"/>
<feature type="region of interest" description="Disordered" evidence="3">
    <location>
        <begin position="772"/>
        <end position="894"/>
    </location>
</feature>
<dbReference type="STRING" id="42249.A0A317SKD8"/>
<feature type="compositionally biased region" description="Low complexity" evidence="3">
    <location>
        <begin position="438"/>
        <end position="448"/>
    </location>
</feature>
<feature type="region of interest" description="Disordered" evidence="3">
    <location>
        <begin position="65"/>
        <end position="92"/>
    </location>
</feature>
<feature type="coiled-coil region" evidence="2">
    <location>
        <begin position="1903"/>
        <end position="1937"/>
    </location>
</feature>
<evidence type="ECO:0000313" key="4">
    <source>
        <dbReference type="EMBL" id="PWW74217.1"/>
    </source>
</evidence>
<evidence type="ECO:0000256" key="2">
    <source>
        <dbReference type="SAM" id="Coils"/>
    </source>
</evidence>
<feature type="compositionally biased region" description="Low complexity" evidence="3">
    <location>
        <begin position="972"/>
        <end position="987"/>
    </location>
</feature>
<keyword evidence="1 2" id="KW-0175">Coiled coil</keyword>
<feature type="region of interest" description="Disordered" evidence="3">
    <location>
        <begin position="418"/>
        <end position="455"/>
    </location>
</feature>
<comment type="caution">
    <text evidence="4">The sequence shown here is derived from an EMBL/GenBank/DDBJ whole genome shotgun (WGS) entry which is preliminary data.</text>
</comment>
<feature type="region of interest" description="Disordered" evidence="3">
    <location>
        <begin position="606"/>
        <end position="701"/>
    </location>
</feature>
<feature type="coiled-coil region" evidence="2">
    <location>
        <begin position="1521"/>
        <end position="1583"/>
    </location>
</feature>
<feature type="compositionally biased region" description="Basic residues" evidence="3">
    <location>
        <begin position="234"/>
        <end position="243"/>
    </location>
</feature>
<evidence type="ECO:0000256" key="3">
    <source>
        <dbReference type="SAM" id="MobiDB-lite"/>
    </source>
</evidence>
<feature type="compositionally biased region" description="Basic and acidic residues" evidence="3">
    <location>
        <begin position="272"/>
        <end position="290"/>
    </location>
</feature>
<proteinExistence type="predicted"/>
<feature type="region of interest" description="Disordered" evidence="3">
    <location>
        <begin position="2079"/>
        <end position="2163"/>
    </location>
</feature>
<feature type="compositionally biased region" description="Pro residues" evidence="3">
    <location>
        <begin position="846"/>
        <end position="859"/>
    </location>
</feature>
<dbReference type="Proteomes" id="UP000246991">
    <property type="component" value="Unassembled WGS sequence"/>
</dbReference>
<reference evidence="4 5" key="1">
    <citation type="submission" date="2018-03" db="EMBL/GenBank/DDBJ databases">
        <title>Genomes of Pezizomycetes fungi and the evolution of truffles.</title>
        <authorList>
            <person name="Murat C."/>
            <person name="Payen T."/>
            <person name="Noel B."/>
            <person name="Kuo A."/>
            <person name="Martin F.M."/>
        </authorList>
    </citation>
    <scope>NUCLEOTIDE SEQUENCE [LARGE SCALE GENOMIC DNA]</scope>
    <source>
        <strain evidence="4">091103-1</strain>
    </source>
</reference>
<feature type="coiled-coil region" evidence="2">
    <location>
        <begin position="1704"/>
        <end position="1786"/>
    </location>
</feature>
<sequence>MSSFPPPAPTASAMSGGANGNISHFSPSMMAASVTPGYSPAHMPSPMGAAAAMHNPHLSIHMPRQSMSMSNSPMESSEWASMFTPPPPQPQPTPPVLNASGVWSPMRGGSPIVQGLYSHSPGYSQSPNMGMYGSGYSMETNNDYMYSPEAELNQRMYHHNHHHSIVGMERYHQQQIRRGSPLAQVGHPVPEEEEDSVAAVLDGPMIDAPVPKHRHQLSISLQKELEGVENYRRQNGHQHHHRHQGEAEPNPEVFNTNPVSPVPAITYPEQPELPHVEHDVHNGPELRSNPDDDASDEETEKVQNKKAAQARDRELQANAKRYTYEDNTASLPIPEAQVPEPQNFSPQEYPLPHSRGNSLNQMQHDYDINDPRQNSALAMIMSEAGIGPGPGRSGSNMFRPLYPGDDVLSEDERTNLSDALTNPSVSTSPIRKFSNPATTTPHTNTHTHQISSNSNAWMSDSARLSGSATSSTTRFNAEAKEFKFEPGASTFSFSPNTQAFVPGSIASSPISAHSRNHSRNQSTSAFGGFASFGTSNFNAAAATFRPNFLSGPYAGLFEKGAAAFSPNAPAFMPSSLAKSVSASQPSSTPSALPPIFSPVAEGAMAVKKTPSTARPPSRLNVHQAAEGAATEEADGDRRDAPAANEGGRKRPKRGPALSDVKDTEVSSLESRTPTKDTGLELDAAPDPTAAVESGGETEGEKLIKEVPTVSVDGGTGLEDSGFQPFEFKNSEDTARFAIADPRWDGPSRRESRLDILTTGDQLSIEEAQFIAADAPPQDTPSERNSTSPIVQVAAPPTKKSNPDAPPFSLKPTAQEFNFEFTPGPKPPSPLSRKLGGMGESRYAHTPSPPPSDPPPPPPVTHNMPAFTPPIDDSPYHPNPDPYKTNAFGEPIARPMPTDAELDEVIQHLTVSDPTFADQDVREPVTSDGGATTPEESEHRTLPPWKRGSPKRMGIPAFDEQTPQHVFSHLDRSAGPSPSPRRAAAAPPYISHRASSFSPDEETYGRAHTTGEPSYQPPLRETGVAKEADSDWDDMLSASEDAKLRPQSRLFFDAHVEELVGGLLRSSLEPVNKSISSIHDVLKAYSALYPGTGGGAISRAAHSDADDEDDDDGFQPPRSPRKDRKGEIRSAVVEALAMHNWSASTEDKLSEIYGAIAKISRAFQDSNLNDDLVETRASILEALLKTAQSEEVAAVKDAITTSAMTATKAVVELAEFKAFINSFGKLAQADDVNGVRDSLEEMMANVPSPGDLVDIKLGLQDILVRTAQRCDVSELNGTVVRMGQEVARREDLEHFQNIAIDVFSKVVKSNDLLEVKVLLGDVQKAIASMNFASEVQKLCLDNTALRSMLGDVVKMTQDSAENIDFHQESQESVIRHNYEALREKFDTVHESISGIAKLIEERSLANGAQQPVSPPDADLAYLKSTVGKIDRDIQLSSERQLGLDDFRQVIEEISVSQPGLEQIKMVVSDAVADASELGDIRSMVEELFETQPKIEDLRQMMEELFMKHKIEEVAKKVSDVNVEEMQWNMTRLERALAETQKRADEEAQLRRDSREKTIELEARLRIAEEECVKQKELVEEKDRRLKAIDEKRHQTITQTQMRSALLEGAHSSLQKSVTDLSAKNTSLEVGLKEAQQASERLREDNNRYEEENRELRRVIDTMRTEMEESIRVREKNRGKFDKLQEDMTTAAEEIGKEQGKWQKTSEEQKARIEVLEARLESELTAKESLESEVRRLELEQKEAIKMKVELEQVKKASGKMEEVVEALKREASEREQQIEEMESIIQEDRSSIALQQAEKAKSTALLEQQHEYERQLDIAKSKYEDESHQIKRALRNANEDIQRTKDFMKERLNIASSESEVLREHISHLKEQVKVATSAAQAAAQAATSARLLATPATHNASEERALRESVEVLQNQLQQREARIEALEQELSKFDQADIKRKDEQITWLRELLEVRIDELEEIVHTLSLPNFERERDNIRDTALRLKTNLQMEQQEKERTERREASPAPSALAARLPSVATNAWASWRGRGAGTPSQTPSQTSSTPSRPTSAAGFLGILTPPSASAALGGARGLGSRFARGPYTSGTSHQSLPAHSLRQREKQPASRRLPPQLSHKASYDDDAESSLVLSPGRAPPMDETDDDATERGEDDRDSEMGGYYSRQ</sequence>
<feature type="region of interest" description="Disordered" evidence="3">
    <location>
        <begin position="1986"/>
        <end position="2015"/>
    </location>
</feature>